<dbReference type="InterPro" id="IPR029058">
    <property type="entry name" value="AB_hydrolase_fold"/>
</dbReference>
<dbReference type="GO" id="GO:0016787">
    <property type="term" value="F:hydrolase activity"/>
    <property type="evidence" value="ECO:0007669"/>
    <property type="project" value="UniProtKB-KW"/>
</dbReference>
<feature type="domain" description="AB hydrolase-1" evidence="1">
    <location>
        <begin position="58"/>
        <end position="164"/>
    </location>
</feature>
<dbReference type="InterPro" id="IPR000073">
    <property type="entry name" value="AB_hydrolase_1"/>
</dbReference>
<dbReference type="Gene3D" id="3.40.50.1820">
    <property type="entry name" value="alpha/beta hydrolase"/>
    <property type="match status" value="1"/>
</dbReference>
<gene>
    <name evidence="2" type="ORF">HW932_03470</name>
</gene>
<keyword evidence="2" id="KW-0378">Hydrolase</keyword>
<dbReference type="AlphaFoldDB" id="A0A850R687"/>
<accession>A0A850R687</accession>
<sequence length="260" mass="28654">MPNAHQAFDHWLSTLGPLRLALEGRVGWEFGALFAAQPWLAQSPRGDGHPVLVLPRFLGCDLSTQPLRDFLDRLGYRAEPWGLGVNLGPRAGVMDACLERLEHLHATHGRRVSLIGWSLGGLYARELAKEAPEQVRLVITLGTPFAGDQSDPSELWRLQERMTGESIGLPLRHGPLDQAPPVPTTSILSRSDGIVHWTDSLEHEGPITENILVESSHLGLAFNPLSLHAIADRLAQPEGAWRPFERTGARAWLYPALPRA</sequence>
<name>A0A850R687_9GAMM</name>
<organism evidence="2 3">
    <name type="scientific">Allochromatium humboldtianum</name>
    <dbReference type="NCBI Taxonomy" id="504901"/>
    <lineage>
        <taxon>Bacteria</taxon>
        <taxon>Pseudomonadati</taxon>
        <taxon>Pseudomonadota</taxon>
        <taxon>Gammaproteobacteria</taxon>
        <taxon>Chromatiales</taxon>
        <taxon>Chromatiaceae</taxon>
        <taxon>Allochromatium</taxon>
    </lineage>
</organism>
<evidence type="ECO:0000313" key="3">
    <source>
        <dbReference type="Proteomes" id="UP000592294"/>
    </source>
</evidence>
<comment type="caution">
    <text evidence="2">The sequence shown here is derived from an EMBL/GenBank/DDBJ whole genome shotgun (WGS) entry which is preliminary data.</text>
</comment>
<dbReference type="EMBL" id="JABZEO010000002">
    <property type="protein sequence ID" value="NVZ08315.1"/>
    <property type="molecule type" value="Genomic_DNA"/>
</dbReference>
<evidence type="ECO:0000259" key="1">
    <source>
        <dbReference type="Pfam" id="PF00561"/>
    </source>
</evidence>
<dbReference type="SUPFAM" id="SSF53474">
    <property type="entry name" value="alpha/beta-Hydrolases"/>
    <property type="match status" value="1"/>
</dbReference>
<dbReference type="Proteomes" id="UP000592294">
    <property type="component" value="Unassembled WGS sequence"/>
</dbReference>
<evidence type="ECO:0000313" key="2">
    <source>
        <dbReference type="EMBL" id="NVZ08315.1"/>
    </source>
</evidence>
<dbReference type="Pfam" id="PF00561">
    <property type="entry name" value="Abhydrolase_1"/>
    <property type="match status" value="1"/>
</dbReference>
<proteinExistence type="predicted"/>
<keyword evidence="3" id="KW-1185">Reference proteome</keyword>
<reference evidence="2 3" key="1">
    <citation type="submission" date="2020-06" db="EMBL/GenBank/DDBJ databases">
        <title>Whole-genome sequence of Allochromatium humboldtianum DSM 21881, type strain.</title>
        <authorList>
            <person name="Kyndt J.A."/>
            <person name="Meyer T.E."/>
        </authorList>
    </citation>
    <scope>NUCLEOTIDE SEQUENCE [LARGE SCALE GENOMIC DNA]</scope>
    <source>
        <strain evidence="2 3">DSM 21881</strain>
    </source>
</reference>
<protein>
    <submittedName>
        <fullName evidence="2">Alpha/beta hydrolase</fullName>
    </submittedName>
</protein>
<dbReference type="RefSeq" id="WP_176975100.1">
    <property type="nucleotide sequence ID" value="NZ_JABZEO010000002.1"/>
</dbReference>